<dbReference type="GO" id="GO:0022857">
    <property type="term" value="F:transmembrane transporter activity"/>
    <property type="evidence" value="ECO:0007669"/>
    <property type="project" value="InterPro"/>
</dbReference>
<reference evidence="4" key="1">
    <citation type="submission" date="2023-06" db="EMBL/GenBank/DDBJ databases">
        <title>Conoideocrella luteorostrata (Hypocreales: Clavicipitaceae), a potential biocontrol fungus for elongate hemlock scale in United States Christmas tree production areas.</title>
        <authorList>
            <person name="Barrett H."/>
            <person name="Lovett B."/>
            <person name="Macias A.M."/>
            <person name="Stajich J.E."/>
            <person name="Kasson M.T."/>
        </authorList>
    </citation>
    <scope>NUCLEOTIDE SEQUENCE</scope>
    <source>
        <strain evidence="4">ARSEF 14590</strain>
    </source>
</reference>
<dbReference type="PANTHER" id="PTHR11360">
    <property type="entry name" value="MONOCARBOXYLATE TRANSPORTER"/>
    <property type="match status" value="1"/>
</dbReference>
<feature type="transmembrane region" description="Helical" evidence="3">
    <location>
        <begin position="201"/>
        <end position="222"/>
    </location>
</feature>
<evidence type="ECO:0008006" key="6">
    <source>
        <dbReference type="Google" id="ProtNLM"/>
    </source>
</evidence>
<dbReference type="InterPro" id="IPR050327">
    <property type="entry name" value="Proton-linked_MCT"/>
</dbReference>
<name>A0AAJ0FU14_9HYPO</name>
<sequence length="438" mass="48041">MNSIELTNQRAVVQARGVDEPEEEGLTEHHLEPTDRGPAAWRLLCLTFIFESLFWGLLLSFGVFQDYYSQQPQFADNRYIAVVGTVASSISYLGAPFITPFIKRYQRFQHKMIWCGWLICISGVALASFCDTVKTLILTQGVAYGIGFLIFYFPILSMVNEYWIARRGMAYGLLCSSSGASGAFMPFVIQELLDRYGYRTTLRALAMALFVLTGPLIPFLRGRLPLSSQTALARPDWGFLRNTLFWIYSVSNIAQGLGYFFPSLFLPSYVTSLGLSSKYGGLLLALMNISQVLGQLTFGSLSDRNLPLSVLTAVSLATAGTAALALWGLATSLPLLIVFALVYGFFAAGYTAMWARMTTAVTSDPLTVPFVFGLFNFGKGIGNVLAGPISSNLLFSATSAESYGLAKYMPLIVFTGCSMIFGSLTMGLRHARISHWIG</sequence>
<dbReference type="EMBL" id="JASWJB010000356">
    <property type="protein sequence ID" value="KAK2591193.1"/>
    <property type="molecule type" value="Genomic_DNA"/>
</dbReference>
<feature type="transmembrane region" description="Helical" evidence="3">
    <location>
        <begin position="43"/>
        <end position="64"/>
    </location>
</feature>
<dbReference type="AlphaFoldDB" id="A0AAJ0FU14"/>
<feature type="transmembrane region" description="Helical" evidence="3">
    <location>
        <begin position="308"/>
        <end position="329"/>
    </location>
</feature>
<dbReference type="Proteomes" id="UP001251528">
    <property type="component" value="Unassembled WGS sequence"/>
</dbReference>
<evidence type="ECO:0000256" key="2">
    <source>
        <dbReference type="ARBA" id="ARBA00006727"/>
    </source>
</evidence>
<proteinExistence type="inferred from homology"/>
<feature type="transmembrane region" description="Helical" evidence="3">
    <location>
        <begin position="366"/>
        <end position="388"/>
    </location>
</feature>
<comment type="caution">
    <text evidence="4">The sequence shown here is derived from an EMBL/GenBank/DDBJ whole genome shotgun (WGS) entry which is preliminary data.</text>
</comment>
<feature type="transmembrane region" description="Helical" evidence="3">
    <location>
        <begin position="281"/>
        <end position="301"/>
    </location>
</feature>
<evidence type="ECO:0000313" key="4">
    <source>
        <dbReference type="EMBL" id="KAK2591193.1"/>
    </source>
</evidence>
<feature type="transmembrane region" description="Helical" evidence="3">
    <location>
        <begin position="243"/>
        <end position="261"/>
    </location>
</feature>
<feature type="transmembrane region" description="Helical" evidence="3">
    <location>
        <begin position="168"/>
        <end position="189"/>
    </location>
</feature>
<feature type="transmembrane region" description="Helical" evidence="3">
    <location>
        <begin position="135"/>
        <end position="156"/>
    </location>
</feature>
<dbReference type="SUPFAM" id="SSF103473">
    <property type="entry name" value="MFS general substrate transporter"/>
    <property type="match status" value="1"/>
</dbReference>
<evidence type="ECO:0000313" key="5">
    <source>
        <dbReference type="Proteomes" id="UP001251528"/>
    </source>
</evidence>
<keyword evidence="3" id="KW-0472">Membrane</keyword>
<feature type="transmembrane region" description="Helical" evidence="3">
    <location>
        <begin position="335"/>
        <end position="354"/>
    </location>
</feature>
<evidence type="ECO:0000256" key="1">
    <source>
        <dbReference type="ARBA" id="ARBA00004141"/>
    </source>
</evidence>
<dbReference type="InterPro" id="IPR036259">
    <property type="entry name" value="MFS_trans_sf"/>
</dbReference>
<feature type="transmembrane region" description="Helical" evidence="3">
    <location>
        <begin position="408"/>
        <end position="428"/>
    </location>
</feature>
<feature type="transmembrane region" description="Helical" evidence="3">
    <location>
        <begin position="79"/>
        <end position="99"/>
    </location>
</feature>
<dbReference type="PANTHER" id="PTHR11360:SF287">
    <property type="entry name" value="MFS MONOCARBOXYLATE TRANSPORTER"/>
    <property type="match status" value="1"/>
</dbReference>
<organism evidence="4 5">
    <name type="scientific">Conoideocrella luteorostrata</name>
    <dbReference type="NCBI Taxonomy" id="1105319"/>
    <lineage>
        <taxon>Eukaryota</taxon>
        <taxon>Fungi</taxon>
        <taxon>Dikarya</taxon>
        <taxon>Ascomycota</taxon>
        <taxon>Pezizomycotina</taxon>
        <taxon>Sordariomycetes</taxon>
        <taxon>Hypocreomycetidae</taxon>
        <taxon>Hypocreales</taxon>
        <taxon>Clavicipitaceae</taxon>
        <taxon>Conoideocrella</taxon>
    </lineage>
</organism>
<gene>
    <name evidence="4" type="ORF">QQS21_011127</name>
</gene>
<keyword evidence="3" id="KW-1133">Transmembrane helix</keyword>
<evidence type="ECO:0000256" key="3">
    <source>
        <dbReference type="SAM" id="Phobius"/>
    </source>
</evidence>
<dbReference type="Gene3D" id="1.20.1250.20">
    <property type="entry name" value="MFS general substrate transporter like domains"/>
    <property type="match status" value="2"/>
</dbReference>
<comment type="subcellular location">
    <subcellularLocation>
        <location evidence="1">Membrane</location>
        <topology evidence="1">Multi-pass membrane protein</topology>
    </subcellularLocation>
</comment>
<keyword evidence="3" id="KW-0812">Transmembrane</keyword>
<dbReference type="GO" id="GO:0016020">
    <property type="term" value="C:membrane"/>
    <property type="evidence" value="ECO:0007669"/>
    <property type="project" value="UniProtKB-SubCell"/>
</dbReference>
<accession>A0AAJ0FU14</accession>
<dbReference type="InterPro" id="IPR011701">
    <property type="entry name" value="MFS"/>
</dbReference>
<comment type="similarity">
    <text evidence="2">Belongs to the major facilitator superfamily. Monocarboxylate porter (TC 2.A.1.13) family.</text>
</comment>
<protein>
    <recommendedName>
        <fullName evidence="6">Major facilitator superfamily (MFS) profile domain-containing protein</fullName>
    </recommendedName>
</protein>
<feature type="transmembrane region" description="Helical" evidence="3">
    <location>
        <begin position="111"/>
        <end position="129"/>
    </location>
</feature>
<dbReference type="Pfam" id="PF07690">
    <property type="entry name" value="MFS_1"/>
    <property type="match status" value="1"/>
</dbReference>
<keyword evidence="5" id="KW-1185">Reference proteome</keyword>